<feature type="compositionally biased region" description="Basic and acidic residues" evidence="15">
    <location>
        <begin position="881"/>
        <end position="918"/>
    </location>
</feature>
<name>A0A8S3YSS2_9EUPU</name>
<evidence type="ECO:0000259" key="17">
    <source>
        <dbReference type="PROSITE" id="PS50134"/>
    </source>
</evidence>
<evidence type="ECO:0000313" key="20">
    <source>
        <dbReference type="Proteomes" id="UP000678393"/>
    </source>
</evidence>
<dbReference type="GO" id="GO:0005667">
    <property type="term" value="C:transcription regulator complex"/>
    <property type="evidence" value="ECO:0007669"/>
    <property type="project" value="TreeGrafter"/>
</dbReference>
<feature type="domain" description="KIX" evidence="18">
    <location>
        <begin position="491"/>
        <end position="570"/>
    </location>
</feature>
<dbReference type="FunFam" id="1.20.1020.10:FF:000002">
    <property type="entry name" value="E1A binding protein p300"/>
    <property type="match status" value="1"/>
</dbReference>
<evidence type="ECO:0000259" key="16">
    <source>
        <dbReference type="PROSITE" id="PS50014"/>
    </source>
</evidence>
<dbReference type="GO" id="GO:0004402">
    <property type="term" value="F:histone acetyltransferase activity"/>
    <property type="evidence" value="ECO:0007669"/>
    <property type="project" value="InterPro"/>
</dbReference>
<dbReference type="Pfam" id="PF00439">
    <property type="entry name" value="Bromodomain"/>
    <property type="match status" value="1"/>
</dbReference>
<dbReference type="InterPro" id="IPR018359">
    <property type="entry name" value="Bromodomain_CS"/>
</dbReference>
<evidence type="ECO:0000256" key="1">
    <source>
        <dbReference type="ARBA" id="ARBA00004123"/>
    </source>
</evidence>
<dbReference type="FunFam" id="1.10.246.20:FF:000001">
    <property type="entry name" value="E1A binding protein p300"/>
    <property type="match status" value="1"/>
</dbReference>
<dbReference type="EC" id="2.3.1.48" evidence="2"/>
<dbReference type="GO" id="GO:0031490">
    <property type="term" value="F:chromatin DNA binding"/>
    <property type="evidence" value="ECO:0007669"/>
    <property type="project" value="TreeGrafter"/>
</dbReference>
<dbReference type="Gene3D" id="1.20.920.10">
    <property type="entry name" value="Bromodomain-like"/>
    <property type="match status" value="1"/>
</dbReference>
<comment type="caution">
    <text evidence="19">The sequence shown here is derived from an EMBL/GenBank/DDBJ whole genome shotgun (WGS) entry which is preliminary data.</text>
</comment>
<dbReference type="PROSITE" id="PS50134">
    <property type="entry name" value="ZF_TAZ"/>
    <property type="match status" value="1"/>
</dbReference>
<proteinExistence type="predicted"/>
<sequence>MAEHQLGPPASKKPRIGSPSLNTPSEGNEFNFSNLNFEVIVNDLPDDLDGLQGSASDAQTCQDSGLGGSLSQLLSRSAPNSQTSLSMPINSVGSVQSRSPMTNNLAATLTNANKVATSSHMGMNDNLVSNSFTISGTNPGLMGGVANSMGMKSMGTQQMIGGVGSLNMGQQLQNQMMNGPGSFANNLGQMRGMSNNVNPSTSMQIPQTGMMSSPGMAQMQPHQGISGHVNLNMQQQTVAQMVRPGPPTAVAGAAGPRQTSADPDKSKLIQQQLVLLLHAHKCQRREQANGDQDCKLPYCRTMKNVLNHMTTCNKGKACEVAHCASSRQIITHWKNCTRVDCPVCLPLKIADKRNTTGQNVNQNATMTVPNSQTSGVTDQATMKRAFESLGLPYNQPSPQHNATTHIHPQMNAVPNDGQMNKPSLPNQGQKVMPNQTATTTSTQMGNLLCNMSTNQGSQPIQPQSGSQLATSTAQAAAMGNAPDIVKSIPPSNRKDWHAQVTQDLRNHLVHKLVQAIFPTPDPAALRDSRMKNLVAYARKVEGDMYETANNRGEYYHLLAEKIYKIQKELEEKRIQRMRGSLNTGVGGMPAPIRPGVHNGPTSVQLGNTVFNDMNNVQPAQQQSPAGLSMPGKWNQNMRATPPPAGQVLGVSTTTTPMSINAALAESQQQFDAIKRSLPQQPPGRHLLATSTITSTHPSPQQQQQQQLLHQSLNSQPQVVQSQQQSAIQNHINSIMTDSLGIGNQRMGSLQPSVGGSLDSVVSPNSVRVTNSQQSLLQQFGGKMAATTNGQTHLSMPRPAQSNGQVSCKDMNDDHPQGLDEIGKQGSTVRDSSLAESNQNLSSLLSAASPSTLTLPPITPTMSNSTAMSSILSSTAMKAEIKTEPLSELKPDTDMKDEKMDVKSESDCKPELNSVKDDNDTSSPKLEGMDDNSQMGSSEEKSLVVADASSVLATTTKPRCKKVFNPDELRQALMPTLEKLVKQDPESLPFRQPVDPVILQIPDYFDIVKKPMDLSTIRRKLDSGMYKDPWEYVDDVWLMFDNAWLYNRKTSRVYKYASK</sequence>
<evidence type="ECO:0000256" key="9">
    <source>
        <dbReference type="ARBA" id="ARBA00023117"/>
    </source>
</evidence>
<evidence type="ECO:0000256" key="11">
    <source>
        <dbReference type="ARBA" id="ARBA00023242"/>
    </source>
</evidence>
<comment type="subcellular location">
    <subcellularLocation>
        <location evidence="1">Nucleus</location>
    </subcellularLocation>
</comment>
<evidence type="ECO:0000256" key="12">
    <source>
        <dbReference type="ARBA" id="ARBA00048017"/>
    </source>
</evidence>
<keyword evidence="6 14" id="KW-0862">Zinc</keyword>
<keyword evidence="9 13" id="KW-0103">Bromodomain</keyword>
<feature type="zinc finger region" description="TAZ-type" evidence="14">
    <location>
        <begin position="262"/>
        <end position="347"/>
    </location>
</feature>
<feature type="region of interest" description="Disordered" evidence="15">
    <location>
        <begin position="1"/>
        <end position="27"/>
    </location>
</feature>
<dbReference type="SMART" id="SM00551">
    <property type="entry name" value="ZnF_TAZ"/>
    <property type="match status" value="1"/>
</dbReference>
<dbReference type="Pfam" id="PF02172">
    <property type="entry name" value="KIX"/>
    <property type="match status" value="1"/>
</dbReference>
<feature type="region of interest" description="Disordered" evidence="15">
    <location>
        <begin position="56"/>
        <end position="88"/>
    </location>
</feature>
<dbReference type="InterPro" id="IPR036427">
    <property type="entry name" value="Bromodomain-like_sf"/>
</dbReference>
<feature type="region of interest" description="Disordered" evidence="15">
    <location>
        <begin position="881"/>
        <end position="937"/>
    </location>
</feature>
<protein>
    <recommendedName>
        <fullName evidence="2">histone acetyltransferase</fullName>
        <ecNumber evidence="2">2.3.1.48</ecNumber>
    </recommendedName>
</protein>
<keyword evidence="3" id="KW-0808">Transferase</keyword>
<keyword evidence="4 14" id="KW-0479">Metal-binding</keyword>
<dbReference type="Gene3D" id="1.20.1020.10">
    <property type="entry name" value="TAZ domain"/>
    <property type="match status" value="1"/>
</dbReference>
<dbReference type="GO" id="GO:0000123">
    <property type="term" value="C:histone acetyltransferase complex"/>
    <property type="evidence" value="ECO:0007669"/>
    <property type="project" value="TreeGrafter"/>
</dbReference>
<evidence type="ECO:0000256" key="14">
    <source>
        <dbReference type="PROSITE-ProRule" id="PRU00203"/>
    </source>
</evidence>
<evidence type="ECO:0000256" key="2">
    <source>
        <dbReference type="ARBA" id="ARBA00013184"/>
    </source>
</evidence>
<accession>A0A8S3YSS2</accession>
<dbReference type="PROSITE" id="PS00633">
    <property type="entry name" value="BROMODOMAIN_1"/>
    <property type="match status" value="1"/>
</dbReference>
<comment type="catalytic activity">
    <reaction evidence="12">
        <text>L-lysyl-[protein] + acetyl-CoA = N(6)-acetyl-L-lysyl-[protein] + CoA + H(+)</text>
        <dbReference type="Rhea" id="RHEA:45948"/>
        <dbReference type="Rhea" id="RHEA-COMP:9752"/>
        <dbReference type="Rhea" id="RHEA-COMP:10731"/>
        <dbReference type="ChEBI" id="CHEBI:15378"/>
        <dbReference type="ChEBI" id="CHEBI:29969"/>
        <dbReference type="ChEBI" id="CHEBI:57287"/>
        <dbReference type="ChEBI" id="CHEBI:57288"/>
        <dbReference type="ChEBI" id="CHEBI:61930"/>
        <dbReference type="EC" id="2.3.1.48"/>
    </reaction>
</comment>
<dbReference type="SMART" id="SM00297">
    <property type="entry name" value="BROMO"/>
    <property type="match status" value="1"/>
</dbReference>
<evidence type="ECO:0000256" key="13">
    <source>
        <dbReference type="PROSITE-ProRule" id="PRU00035"/>
    </source>
</evidence>
<dbReference type="Pfam" id="PF02135">
    <property type="entry name" value="zf-TAZ"/>
    <property type="match status" value="1"/>
</dbReference>
<evidence type="ECO:0000256" key="5">
    <source>
        <dbReference type="ARBA" id="ARBA00022771"/>
    </source>
</evidence>
<feature type="region of interest" description="Disordered" evidence="15">
    <location>
        <begin position="788"/>
        <end position="836"/>
    </location>
</feature>
<dbReference type="InterPro" id="IPR003101">
    <property type="entry name" value="KIX_dom"/>
</dbReference>
<evidence type="ECO:0000256" key="7">
    <source>
        <dbReference type="ARBA" id="ARBA00022853"/>
    </source>
</evidence>
<feature type="compositionally biased region" description="Polar residues" evidence="15">
    <location>
        <begin position="788"/>
        <end position="805"/>
    </location>
</feature>
<dbReference type="InterPro" id="IPR013178">
    <property type="entry name" value="Histone_AcTrfase_Rtt109/CBP"/>
</dbReference>
<keyword evidence="8" id="KW-0805">Transcription regulation</keyword>
<dbReference type="InterPro" id="IPR036529">
    <property type="entry name" value="KIX_dom_sf"/>
</dbReference>
<feature type="domain" description="TAZ-type" evidence="17">
    <location>
        <begin position="262"/>
        <end position="347"/>
    </location>
</feature>
<reference evidence="19" key="1">
    <citation type="submission" date="2021-04" db="EMBL/GenBank/DDBJ databases">
        <authorList>
            <consortium name="Molecular Ecology Group"/>
        </authorList>
    </citation>
    <scope>NUCLEOTIDE SEQUENCE</scope>
</reference>
<keyword evidence="20" id="KW-1185">Reference proteome</keyword>
<evidence type="ECO:0000256" key="10">
    <source>
        <dbReference type="ARBA" id="ARBA00023163"/>
    </source>
</evidence>
<evidence type="ECO:0000259" key="18">
    <source>
        <dbReference type="PROSITE" id="PS50952"/>
    </source>
</evidence>
<dbReference type="CDD" id="cd05495">
    <property type="entry name" value="Bromo_cbp_like"/>
    <property type="match status" value="1"/>
</dbReference>
<evidence type="ECO:0000256" key="8">
    <source>
        <dbReference type="ARBA" id="ARBA00023015"/>
    </source>
</evidence>
<dbReference type="GO" id="GO:0045944">
    <property type="term" value="P:positive regulation of transcription by RNA polymerase II"/>
    <property type="evidence" value="ECO:0007669"/>
    <property type="project" value="TreeGrafter"/>
</dbReference>
<evidence type="ECO:0000313" key="19">
    <source>
        <dbReference type="EMBL" id="CAG5119478.1"/>
    </source>
</evidence>
<feature type="compositionally biased region" description="Polar residues" evidence="15">
    <location>
        <begin position="77"/>
        <end position="88"/>
    </location>
</feature>
<dbReference type="PROSITE" id="PS50952">
    <property type="entry name" value="KIX"/>
    <property type="match status" value="1"/>
</dbReference>
<dbReference type="PROSITE" id="PS50014">
    <property type="entry name" value="BROMODOMAIN_2"/>
    <property type="match status" value="1"/>
</dbReference>
<dbReference type="InterPro" id="IPR001487">
    <property type="entry name" value="Bromodomain"/>
</dbReference>
<feature type="compositionally biased region" description="Low complexity" evidence="15">
    <location>
        <begin position="697"/>
        <end position="724"/>
    </location>
</feature>
<evidence type="ECO:0000256" key="6">
    <source>
        <dbReference type="ARBA" id="ARBA00022833"/>
    </source>
</evidence>
<evidence type="ECO:0000256" key="15">
    <source>
        <dbReference type="SAM" id="MobiDB-lite"/>
    </source>
</evidence>
<organism evidence="19 20">
    <name type="scientific">Candidula unifasciata</name>
    <dbReference type="NCBI Taxonomy" id="100452"/>
    <lineage>
        <taxon>Eukaryota</taxon>
        <taxon>Metazoa</taxon>
        <taxon>Spiralia</taxon>
        <taxon>Lophotrochozoa</taxon>
        <taxon>Mollusca</taxon>
        <taxon>Gastropoda</taxon>
        <taxon>Heterobranchia</taxon>
        <taxon>Euthyneura</taxon>
        <taxon>Panpulmonata</taxon>
        <taxon>Eupulmonata</taxon>
        <taxon>Stylommatophora</taxon>
        <taxon>Helicina</taxon>
        <taxon>Helicoidea</taxon>
        <taxon>Geomitridae</taxon>
        <taxon>Candidula</taxon>
    </lineage>
</organism>
<dbReference type="EMBL" id="CAJHNH020000721">
    <property type="protein sequence ID" value="CAG5119478.1"/>
    <property type="molecule type" value="Genomic_DNA"/>
</dbReference>
<dbReference type="AlphaFoldDB" id="A0A8S3YSS2"/>
<dbReference type="SUPFAM" id="SSF47370">
    <property type="entry name" value="Bromodomain"/>
    <property type="match status" value="1"/>
</dbReference>
<evidence type="ECO:0000256" key="4">
    <source>
        <dbReference type="ARBA" id="ARBA00022723"/>
    </source>
</evidence>
<feature type="domain" description="Bromo" evidence="16">
    <location>
        <begin position="981"/>
        <end position="1053"/>
    </location>
</feature>
<dbReference type="InterPro" id="IPR000197">
    <property type="entry name" value="Znf_TAZ"/>
</dbReference>
<evidence type="ECO:0000256" key="3">
    <source>
        <dbReference type="ARBA" id="ARBA00022679"/>
    </source>
</evidence>
<dbReference type="PANTHER" id="PTHR13808:SF1">
    <property type="entry name" value="HISTONE ACETYLTRANSFERASE"/>
    <property type="match status" value="1"/>
</dbReference>
<dbReference type="SUPFAM" id="SSF57933">
    <property type="entry name" value="TAZ domain"/>
    <property type="match status" value="1"/>
</dbReference>
<dbReference type="SUPFAM" id="SSF47040">
    <property type="entry name" value="Kix domain of CBP (creb binding protein)"/>
    <property type="match status" value="1"/>
</dbReference>
<dbReference type="PRINTS" id="PR00503">
    <property type="entry name" value="BROMODOMAIN"/>
</dbReference>
<dbReference type="InterPro" id="IPR035898">
    <property type="entry name" value="TAZ_dom_sf"/>
</dbReference>
<keyword evidence="11" id="KW-0539">Nucleus</keyword>
<gene>
    <name evidence="19" type="ORF">CUNI_LOCUS5036</name>
</gene>
<dbReference type="PANTHER" id="PTHR13808">
    <property type="entry name" value="CBP/P300-RELATED"/>
    <property type="match status" value="1"/>
</dbReference>
<dbReference type="GO" id="GO:0008270">
    <property type="term" value="F:zinc ion binding"/>
    <property type="evidence" value="ECO:0007669"/>
    <property type="project" value="UniProtKB-KW"/>
</dbReference>
<dbReference type="Proteomes" id="UP000678393">
    <property type="component" value="Unassembled WGS sequence"/>
</dbReference>
<dbReference type="Gene3D" id="1.10.246.20">
    <property type="entry name" value="Coactivator CBP, KIX domain"/>
    <property type="match status" value="1"/>
</dbReference>
<dbReference type="OrthoDB" id="899at2759"/>
<feature type="non-terminal residue" evidence="19">
    <location>
        <position position="1058"/>
    </location>
</feature>
<dbReference type="GO" id="GO:0003713">
    <property type="term" value="F:transcription coactivator activity"/>
    <property type="evidence" value="ECO:0007669"/>
    <property type="project" value="TreeGrafter"/>
</dbReference>
<feature type="region of interest" description="Disordered" evidence="15">
    <location>
        <begin position="677"/>
        <end position="724"/>
    </location>
</feature>
<dbReference type="GO" id="GO:0005634">
    <property type="term" value="C:nucleus"/>
    <property type="evidence" value="ECO:0007669"/>
    <property type="project" value="UniProtKB-SubCell"/>
</dbReference>
<keyword evidence="5 14" id="KW-0863">Zinc-finger</keyword>
<keyword evidence="7" id="KW-0156">Chromatin regulator</keyword>
<feature type="compositionally biased region" description="Basic and acidic residues" evidence="15">
    <location>
        <begin position="809"/>
        <end position="822"/>
    </location>
</feature>
<keyword evidence="10" id="KW-0804">Transcription</keyword>